<name>V9DQ18_9EURO</name>
<evidence type="ECO:0000313" key="2">
    <source>
        <dbReference type="Proteomes" id="UP000030678"/>
    </source>
</evidence>
<evidence type="ECO:0000313" key="1">
    <source>
        <dbReference type="EMBL" id="ETI28052.1"/>
    </source>
</evidence>
<proteinExistence type="predicted"/>
<dbReference type="GeneID" id="19978994"/>
<accession>V9DQ18</accession>
<organism evidence="1 2">
    <name type="scientific">Cladophialophora carrionii CBS 160.54</name>
    <dbReference type="NCBI Taxonomy" id="1279043"/>
    <lineage>
        <taxon>Eukaryota</taxon>
        <taxon>Fungi</taxon>
        <taxon>Dikarya</taxon>
        <taxon>Ascomycota</taxon>
        <taxon>Pezizomycotina</taxon>
        <taxon>Eurotiomycetes</taxon>
        <taxon>Chaetothyriomycetidae</taxon>
        <taxon>Chaetothyriales</taxon>
        <taxon>Herpotrichiellaceae</taxon>
        <taxon>Cladophialophora</taxon>
    </lineage>
</organism>
<dbReference type="Proteomes" id="UP000030678">
    <property type="component" value="Unassembled WGS sequence"/>
</dbReference>
<sequence>MHFLFFPRSITTQSDLATSSSNNIESLPSWAMEHTLLFGLPELRSQQSAQDYRQELAPR</sequence>
<dbReference type="HOGENOM" id="CLU_2960573_0_0_1"/>
<dbReference type="RefSeq" id="XP_008722126.1">
    <property type="nucleotide sequence ID" value="XM_008723904.1"/>
</dbReference>
<dbReference type="VEuPathDB" id="FungiDB:G647_00501"/>
<reference evidence="1 2" key="1">
    <citation type="submission" date="2013-03" db="EMBL/GenBank/DDBJ databases">
        <title>The Genome Sequence of Cladophialophora carrionii CBS 160.54.</title>
        <authorList>
            <consortium name="The Broad Institute Genomics Platform"/>
            <person name="Cuomo C."/>
            <person name="de Hoog S."/>
            <person name="Gorbushina A."/>
            <person name="Walker B."/>
            <person name="Young S.K."/>
            <person name="Zeng Q."/>
            <person name="Gargeya S."/>
            <person name="Fitzgerald M."/>
            <person name="Haas B."/>
            <person name="Abouelleil A."/>
            <person name="Allen A.W."/>
            <person name="Alvarado L."/>
            <person name="Arachchi H.M."/>
            <person name="Berlin A.M."/>
            <person name="Chapman S.B."/>
            <person name="Gainer-Dewar J."/>
            <person name="Goldberg J."/>
            <person name="Griggs A."/>
            <person name="Gujja S."/>
            <person name="Hansen M."/>
            <person name="Howarth C."/>
            <person name="Imamovic A."/>
            <person name="Ireland A."/>
            <person name="Larimer J."/>
            <person name="McCowan C."/>
            <person name="Murphy C."/>
            <person name="Pearson M."/>
            <person name="Poon T.W."/>
            <person name="Priest M."/>
            <person name="Roberts A."/>
            <person name="Saif S."/>
            <person name="Shea T."/>
            <person name="Sisk P."/>
            <person name="Sykes S."/>
            <person name="Wortman J."/>
            <person name="Nusbaum C."/>
            <person name="Birren B."/>
        </authorList>
    </citation>
    <scope>NUCLEOTIDE SEQUENCE [LARGE SCALE GENOMIC DNA]</scope>
    <source>
        <strain evidence="1 2">CBS 160.54</strain>
    </source>
</reference>
<gene>
    <name evidence="1" type="ORF">G647_00501</name>
</gene>
<protein>
    <submittedName>
        <fullName evidence="1">Uncharacterized protein</fullName>
    </submittedName>
</protein>
<dbReference type="AlphaFoldDB" id="V9DQ18"/>
<dbReference type="EMBL" id="KB822697">
    <property type="protein sequence ID" value="ETI28052.1"/>
    <property type="molecule type" value="Genomic_DNA"/>
</dbReference>